<evidence type="ECO:0000313" key="3">
    <source>
        <dbReference type="Proteomes" id="UP000050514"/>
    </source>
</evidence>
<dbReference type="InterPro" id="IPR046348">
    <property type="entry name" value="SIS_dom_sf"/>
</dbReference>
<dbReference type="PANTHER" id="PTHR30390:SF7">
    <property type="entry name" value="PHOSPHOHEPTOSE ISOMERASE"/>
    <property type="match status" value="1"/>
</dbReference>
<dbReference type="Pfam" id="PF13580">
    <property type="entry name" value="SIS_2"/>
    <property type="match status" value="1"/>
</dbReference>
<dbReference type="RefSeq" id="WP_061915062.1">
    <property type="nucleotide sequence ID" value="NZ_DF967971.1"/>
</dbReference>
<dbReference type="OrthoDB" id="9805185at2"/>
<dbReference type="PROSITE" id="PS51464">
    <property type="entry name" value="SIS"/>
    <property type="match status" value="1"/>
</dbReference>
<reference evidence="2 3" key="1">
    <citation type="submission" date="2015-07" db="EMBL/GenBank/DDBJ databases">
        <title>Draft genome of Bellilinea caldifistulae DSM 17877.</title>
        <authorList>
            <person name="Hemp J."/>
            <person name="Ward L.M."/>
            <person name="Pace L.A."/>
            <person name="Fischer W.W."/>
        </authorList>
    </citation>
    <scope>NUCLEOTIDE SEQUENCE [LARGE SCALE GENOMIC DNA]</scope>
    <source>
        <strain evidence="2 3">GOMI-1</strain>
    </source>
</reference>
<protein>
    <recommendedName>
        <fullName evidence="1">SIS domain-containing protein</fullName>
    </recommendedName>
</protein>
<dbReference type="Gene3D" id="3.40.50.10490">
    <property type="entry name" value="Glucose-6-phosphate isomerase like protein, domain 1"/>
    <property type="match status" value="1"/>
</dbReference>
<organism evidence="2 3">
    <name type="scientific">Bellilinea caldifistulae</name>
    <dbReference type="NCBI Taxonomy" id="360411"/>
    <lineage>
        <taxon>Bacteria</taxon>
        <taxon>Bacillati</taxon>
        <taxon>Chloroflexota</taxon>
        <taxon>Anaerolineae</taxon>
        <taxon>Anaerolineales</taxon>
        <taxon>Anaerolineaceae</taxon>
        <taxon>Bellilinea</taxon>
    </lineage>
</organism>
<accession>A0A0P6WY59</accession>
<evidence type="ECO:0000259" key="1">
    <source>
        <dbReference type="PROSITE" id="PS51464"/>
    </source>
</evidence>
<dbReference type="EMBL" id="LGHJ01000020">
    <property type="protein sequence ID" value="KPL73632.1"/>
    <property type="molecule type" value="Genomic_DNA"/>
</dbReference>
<dbReference type="GO" id="GO:1901135">
    <property type="term" value="P:carbohydrate derivative metabolic process"/>
    <property type="evidence" value="ECO:0007669"/>
    <property type="project" value="InterPro"/>
</dbReference>
<proteinExistence type="predicted"/>
<dbReference type="AlphaFoldDB" id="A0A0P6WY59"/>
<comment type="caution">
    <text evidence="2">The sequence shown here is derived from an EMBL/GenBank/DDBJ whole genome shotgun (WGS) entry which is preliminary data.</text>
</comment>
<dbReference type="PATRIC" id="fig|360411.5.peg.763"/>
<evidence type="ECO:0000313" key="2">
    <source>
        <dbReference type="EMBL" id="KPL73632.1"/>
    </source>
</evidence>
<dbReference type="InterPro" id="IPR001347">
    <property type="entry name" value="SIS_dom"/>
</dbReference>
<dbReference type="CDD" id="cd05013">
    <property type="entry name" value="SIS_RpiR"/>
    <property type="match status" value="1"/>
</dbReference>
<dbReference type="PANTHER" id="PTHR30390">
    <property type="entry name" value="SEDOHEPTULOSE 7-PHOSPHATE ISOMERASE / DNAA INITIATOR-ASSOCIATING FACTOR FOR REPLICATION INITIATION"/>
    <property type="match status" value="1"/>
</dbReference>
<dbReference type="InterPro" id="IPR050099">
    <property type="entry name" value="SIS_GmhA/DiaA_subfam"/>
</dbReference>
<dbReference type="GO" id="GO:0097367">
    <property type="term" value="F:carbohydrate derivative binding"/>
    <property type="evidence" value="ECO:0007669"/>
    <property type="project" value="InterPro"/>
</dbReference>
<feature type="domain" description="SIS" evidence="1">
    <location>
        <begin position="35"/>
        <end position="219"/>
    </location>
</feature>
<gene>
    <name evidence="2" type="ORF">AC812_14730</name>
</gene>
<name>A0A0P6WY59_9CHLR</name>
<dbReference type="STRING" id="360411.AC812_14730"/>
<dbReference type="NCBIfam" id="NF002805">
    <property type="entry name" value="PRK02947.1"/>
    <property type="match status" value="1"/>
</dbReference>
<dbReference type="SUPFAM" id="SSF53697">
    <property type="entry name" value="SIS domain"/>
    <property type="match status" value="1"/>
</dbReference>
<dbReference type="Proteomes" id="UP000050514">
    <property type="component" value="Unassembled WGS sequence"/>
</dbReference>
<dbReference type="InterPro" id="IPR035472">
    <property type="entry name" value="RpiR-like_SIS"/>
</dbReference>
<keyword evidence="3" id="KW-1185">Reference proteome</keyword>
<sequence length="259" mass="28330">MQTNASVEYLHHAQAILTRIQQTQLENIEKAAEQCAHTIAGDGLVHMFGSGHSRIFVEEMFPRHGSFPGFHPIVELSLTFHNLVVGSNGQRQAMFLEHVEGLGQIILRNFVFSPPDCFLIFSNSGVNEVIIDVALEAKRLNMPVIAVVSMDHCQASPALHSSGKKLIDIADIVIDNCTPAGDAMVHVEGLEDPVGPGSTIGAAAITNALKCRIAEKLTAMGKPPIVLTSSYFIGREESKKRFDACYDDYRARVRRVYGC</sequence>